<dbReference type="Gene3D" id="2.10.240.10">
    <property type="entry name" value="Dihydroorotate dehydrogenase, electron transfer subunit"/>
    <property type="match status" value="1"/>
</dbReference>
<dbReference type="InterPro" id="IPR017938">
    <property type="entry name" value="Riboflavin_synthase-like_b-brl"/>
</dbReference>
<dbReference type="InterPro" id="IPR037117">
    <property type="entry name" value="Dihydroorotate_DH_ele_sf"/>
</dbReference>
<keyword evidence="3" id="KW-0001">2Fe-2S</keyword>
<evidence type="ECO:0000256" key="3">
    <source>
        <dbReference type="ARBA" id="ARBA00022714"/>
    </source>
</evidence>
<keyword evidence="1" id="KW-0813">Transport</keyword>
<evidence type="ECO:0000256" key="6">
    <source>
        <dbReference type="ARBA" id="ARBA00022982"/>
    </source>
</evidence>
<proteinExistence type="predicted"/>
<organism evidence="11 12">
    <name type="scientific">Candidatus Methanocrinis alkalitolerans</name>
    <dbReference type="NCBI Taxonomy" id="3033395"/>
    <lineage>
        <taxon>Archaea</taxon>
        <taxon>Methanobacteriati</taxon>
        <taxon>Methanobacteriota</taxon>
        <taxon>Stenosarchaea group</taxon>
        <taxon>Methanomicrobia</taxon>
        <taxon>Methanotrichales</taxon>
        <taxon>Methanotrichaceae</taxon>
        <taxon>Methanocrinis</taxon>
    </lineage>
</organism>
<dbReference type="InterPro" id="IPR039261">
    <property type="entry name" value="FNR_nucleotide-bd"/>
</dbReference>
<keyword evidence="4" id="KW-0479">Metal-binding</keyword>
<evidence type="ECO:0000256" key="1">
    <source>
        <dbReference type="ARBA" id="ARBA00022448"/>
    </source>
</evidence>
<dbReference type="Gene3D" id="2.40.30.10">
    <property type="entry name" value="Translation factors"/>
    <property type="match status" value="1"/>
</dbReference>
<name>A0ABT5XGH6_9EURY</name>
<dbReference type="InterPro" id="IPR017927">
    <property type="entry name" value="FAD-bd_FR_type"/>
</dbReference>
<dbReference type="RefSeq" id="WP_316969430.1">
    <property type="nucleotide sequence ID" value="NZ_JARFPL010000028.1"/>
</dbReference>
<sequence length="293" mass="31557">MKMDRSKKEADANGGTKIGRAAGAKPESYLPIQAEVVDIDVESSNTYLLSLRPMDEEDELVAVNYSPGQFLMVSVFGLGECPISIASSPTREPLQICVREAGKITQGIMAARVGDVLGIRGPFGNGFPVGSMRGKNVLIAGGGSGFATLRSLINYIADDRRDFRDVTVVYGVRTSQDLYFTSEYGSWQAAKIEVGITVDMMDASWKGNVGLVTSLLADLDPVPGTAALCGPPMMIRAVARDLLGRGFIEPEIYISLERHMKCGVGKCEHCTMGRYHVCTDGPIFSYDVVGDLI</sequence>
<keyword evidence="5" id="KW-0274">FAD</keyword>
<keyword evidence="12" id="KW-1185">Reference proteome</keyword>
<dbReference type="PANTHER" id="PTHR43513:SF1">
    <property type="entry name" value="ANAEROBIC SULFITE REDUCTASE SUBUNIT B"/>
    <property type="match status" value="1"/>
</dbReference>
<evidence type="ECO:0000256" key="5">
    <source>
        <dbReference type="ARBA" id="ARBA00022827"/>
    </source>
</evidence>
<gene>
    <name evidence="11" type="ORF">P0O24_09040</name>
</gene>
<dbReference type="InterPro" id="IPR019480">
    <property type="entry name" value="Dihydroorotate_DH_Fe-S-bd"/>
</dbReference>
<reference evidence="11 12" key="1">
    <citation type="submission" date="2023-03" db="EMBL/GenBank/DDBJ databases">
        <title>Whole genome sequencing of Methanotrichaceae archaeon M04Ac.</title>
        <authorList>
            <person name="Khomyakova M.A."/>
            <person name="Merkel A.Y."/>
            <person name="Slobodkin A.I."/>
        </authorList>
    </citation>
    <scope>NUCLEOTIDE SEQUENCE [LARGE SCALE GENOMIC DNA]</scope>
    <source>
        <strain evidence="11 12">M04Ac</strain>
    </source>
</reference>
<dbReference type="InterPro" id="IPR050353">
    <property type="entry name" value="PyrK_electron_transfer"/>
</dbReference>
<dbReference type="PANTHER" id="PTHR43513">
    <property type="entry name" value="DIHYDROOROTATE DEHYDROGENASE B (NAD(+)), ELECTRON TRANSFER SUBUNIT"/>
    <property type="match status" value="1"/>
</dbReference>
<dbReference type="CDD" id="cd06221">
    <property type="entry name" value="sulfite_reductase_like"/>
    <property type="match status" value="1"/>
</dbReference>
<dbReference type="InterPro" id="IPR012165">
    <property type="entry name" value="Cyt_c3_hydrogenase_gsu"/>
</dbReference>
<evidence type="ECO:0000313" key="12">
    <source>
        <dbReference type="Proteomes" id="UP001215956"/>
    </source>
</evidence>
<evidence type="ECO:0000256" key="9">
    <source>
        <dbReference type="ARBA" id="ARBA00034078"/>
    </source>
</evidence>
<dbReference type="PIRSF" id="PIRSF006816">
    <property type="entry name" value="Cyc3_hyd_g"/>
    <property type="match status" value="1"/>
</dbReference>
<comment type="caution">
    <text evidence="11">The sequence shown here is derived from an EMBL/GenBank/DDBJ whole genome shotgun (WGS) entry which is preliminary data.</text>
</comment>
<dbReference type="SUPFAM" id="SSF52343">
    <property type="entry name" value="Ferredoxin reductase-like, C-terminal NADP-linked domain"/>
    <property type="match status" value="1"/>
</dbReference>
<keyword evidence="6" id="KW-0249">Electron transport</keyword>
<evidence type="ECO:0000256" key="8">
    <source>
        <dbReference type="ARBA" id="ARBA00023014"/>
    </source>
</evidence>
<feature type="domain" description="FAD-binding FR-type" evidence="10">
    <location>
        <begin position="29"/>
        <end position="129"/>
    </location>
</feature>
<keyword evidence="2" id="KW-0285">Flavoprotein</keyword>
<dbReference type="Pfam" id="PF10418">
    <property type="entry name" value="DHODB_Fe-S_bind"/>
    <property type="match status" value="1"/>
</dbReference>
<keyword evidence="8" id="KW-0411">Iron-sulfur</keyword>
<dbReference type="InterPro" id="IPR001433">
    <property type="entry name" value="OxRdtase_FAD/NAD-bd"/>
</dbReference>
<evidence type="ECO:0000313" key="11">
    <source>
        <dbReference type="EMBL" id="MDF0593728.1"/>
    </source>
</evidence>
<dbReference type="Proteomes" id="UP001215956">
    <property type="component" value="Unassembled WGS sequence"/>
</dbReference>
<evidence type="ECO:0000256" key="4">
    <source>
        <dbReference type="ARBA" id="ARBA00022723"/>
    </source>
</evidence>
<dbReference type="PRINTS" id="PR00410">
    <property type="entry name" value="PHEHYDRXLASE"/>
</dbReference>
<evidence type="ECO:0000256" key="7">
    <source>
        <dbReference type="ARBA" id="ARBA00023004"/>
    </source>
</evidence>
<keyword evidence="7" id="KW-0408">Iron</keyword>
<evidence type="ECO:0000256" key="2">
    <source>
        <dbReference type="ARBA" id="ARBA00022630"/>
    </source>
</evidence>
<dbReference type="Gene3D" id="3.40.50.80">
    <property type="entry name" value="Nucleotide-binding domain of ferredoxin-NADP reductase (FNR) module"/>
    <property type="match status" value="1"/>
</dbReference>
<dbReference type="EMBL" id="JARFPL010000028">
    <property type="protein sequence ID" value="MDF0593728.1"/>
    <property type="molecule type" value="Genomic_DNA"/>
</dbReference>
<protein>
    <submittedName>
        <fullName evidence="11">FAD/NAD(P)-binding protein</fullName>
    </submittedName>
</protein>
<accession>A0ABT5XGH6</accession>
<comment type="cofactor">
    <cofactor evidence="9">
        <name>[2Fe-2S] cluster</name>
        <dbReference type="ChEBI" id="CHEBI:190135"/>
    </cofactor>
</comment>
<evidence type="ECO:0000259" key="10">
    <source>
        <dbReference type="PROSITE" id="PS51384"/>
    </source>
</evidence>
<dbReference type="PROSITE" id="PS51384">
    <property type="entry name" value="FAD_FR"/>
    <property type="match status" value="1"/>
</dbReference>
<dbReference type="SUPFAM" id="SSF63380">
    <property type="entry name" value="Riboflavin synthase domain-like"/>
    <property type="match status" value="1"/>
</dbReference>
<dbReference type="Pfam" id="PF00175">
    <property type="entry name" value="NAD_binding_1"/>
    <property type="match status" value="1"/>
</dbReference>